<evidence type="ECO:0000313" key="3">
    <source>
        <dbReference type="Proteomes" id="UP000420707"/>
    </source>
</evidence>
<proteinExistence type="predicted"/>
<accession>A0AAW9TB59</accession>
<dbReference type="EMBL" id="VZCR01000016">
    <property type="protein sequence ID" value="MQN30718.1"/>
    <property type="molecule type" value="Genomic_DNA"/>
</dbReference>
<comment type="caution">
    <text evidence="2">The sequence shown here is derived from an EMBL/GenBank/DDBJ whole genome shotgun (WGS) entry which is preliminary data.</text>
</comment>
<name>A0AAW9TB59_9BACT</name>
<dbReference type="RefSeq" id="WP_153114432.1">
    <property type="nucleotide sequence ID" value="NZ_VZCR01000016.1"/>
</dbReference>
<dbReference type="Proteomes" id="UP000420707">
    <property type="component" value="Unassembled WGS sequence"/>
</dbReference>
<organism evidence="2 3">
    <name type="scientific">Segatella copri</name>
    <dbReference type="NCBI Taxonomy" id="165179"/>
    <lineage>
        <taxon>Bacteria</taxon>
        <taxon>Pseudomonadati</taxon>
        <taxon>Bacteroidota</taxon>
        <taxon>Bacteroidia</taxon>
        <taxon>Bacteroidales</taxon>
        <taxon>Prevotellaceae</taxon>
        <taxon>Segatella</taxon>
    </lineage>
</organism>
<dbReference type="AlphaFoldDB" id="A0AAW9TB59"/>
<feature type="chain" id="PRO_5043757279" evidence="1">
    <location>
        <begin position="25"/>
        <end position="840"/>
    </location>
</feature>
<reference evidence="3" key="1">
    <citation type="submission" date="2019-09" db="EMBL/GenBank/DDBJ databases">
        <title>Distinct polysaccharide growth profiles of human intestinal Prevotella copri isolates.</title>
        <authorList>
            <person name="Fehlner-Peach H."/>
            <person name="Magnabosco C."/>
            <person name="Raghavan V."/>
            <person name="Scher J.U."/>
            <person name="Tett A."/>
            <person name="Cox L.M."/>
            <person name="Gottsegen C."/>
            <person name="Watters A."/>
            <person name="Wiltshire- Gordon J.D."/>
            <person name="Segata N."/>
            <person name="Bonneau R."/>
            <person name="Littman D.R."/>
        </authorList>
    </citation>
    <scope>NUCLEOTIDE SEQUENCE [LARGE SCALE GENOMIC DNA]</scope>
    <source>
        <strain evidence="3">iAP146</strain>
    </source>
</reference>
<dbReference type="SUPFAM" id="SSF50998">
    <property type="entry name" value="Quinoprotein alcohol dehydrogenase-like"/>
    <property type="match status" value="1"/>
</dbReference>
<dbReference type="InterPro" id="IPR015943">
    <property type="entry name" value="WD40/YVTN_repeat-like_dom_sf"/>
</dbReference>
<dbReference type="PROSITE" id="PS51257">
    <property type="entry name" value="PROKAR_LIPOPROTEIN"/>
    <property type="match status" value="1"/>
</dbReference>
<protein>
    <submittedName>
        <fullName evidence="2">Uncharacterized protein</fullName>
    </submittedName>
</protein>
<keyword evidence="1" id="KW-0732">Signal</keyword>
<dbReference type="Gene3D" id="2.130.10.10">
    <property type="entry name" value="YVTN repeat-like/Quinoprotein amine dehydrogenase"/>
    <property type="match status" value="1"/>
</dbReference>
<sequence length="840" mass="90655">MKAINIKLASFTFAAMLLTSCSDSNESPLSPSTPQDVVGKEVTSITDAQTLASRVYNFKVSATSRAADVPQASMGDVYNMPKKPNVPADAIEIVEAWNPEGKPYSTTNLQAGKSYLVKKGIHLTSGLNLNGATLYVEGELTIDNFWGNSNGKLIVLGGTVNININQNDGNVFLSSGVKLYNYDGKITYNNSSSSDFFISANDEFYTNTDLNLNGKALKVQGKFYAGGKVITSDLKSLKGAIVNIQGGTEGLENTDVKLDGIVNIDGHAKFKSLTFENSGQLYCCSLEIPGDLILKGGDGAGSALHTNYIKAKNITIMFPTNIYLVNNSTIECEGTLTTNKNGSGSVILQGKDAKALIKANEIKYNGSGSPMSLMDCYIFQAKNDGGEFYIDVKKMNNSAPGGDNYLFSDCNFPNAGKAHNFSNNSNPVVAKPAECGYTLEPEDPTPGKRIDEVGEIGYDHTHDISATCIQEYNGKLYMSYHTRGKGHGGCIEVFETDANKQTKLLQYLQDKDNTMDFNHLMIDSKSSTPNLYVVGNYAYHNEAGKQTEANGLMARIGINSSGLLDTDVKNIGDAFVNPLIIVPLDQTTQSSSLDENAIIRDGDKLLITSTRGYEVYDANTLELLNSKPTPGKAKHIAINGNEIAALYYTTSPSDPDAAVDAKLDLFDAGANIATATPKKTIDIASITPNNGKNTIAIDGENIYVCRCANGLTCYDKNGTEKWTWQAPLTASTKKPQGYANGVTYDNNYVYLACGGYGLVVLDKNEMEKGKPKVVAKTRVTGVADETTGKISWNSANYVKLYNGLIYVAYGKNRLKIYQLVDKNASGAGTSYETDKKQTKK</sequence>
<evidence type="ECO:0000256" key="1">
    <source>
        <dbReference type="SAM" id="SignalP"/>
    </source>
</evidence>
<evidence type="ECO:0000313" key="2">
    <source>
        <dbReference type="EMBL" id="MQN30718.1"/>
    </source>
</evidence>
<feature type="signal peptide" evidence="1">
    <location>
        <begin position="1"/>
        <end position="24"/>
    </location>
</feature>
<gene>
    <name evidence="2" type="ORF">F7D90_01870</name>
</gene>
<dbReference type="InterPro" id="IPR011047">
    <property type="entry name" value="Quinoprotein_ADH-like_sf"/>
</dbReference>